<dbReference type="EMBL" id="SHLA01000001">
    <property type="protein sequence ID" value="RZU61730.1"/>
    <property type="molecule type" value="Genomic_DNA"/>
</dbReference>
<evidence type="ECO:0000256" key="1">
    <source>
        <dbReference type="SAM" id="Coils"/>
    </source>
</evidence>
<reference evidence="4 5" key="1">
    <citation type="submission" date="2019-02" db="EMBL/GenBank/DDBJ databases">
        <title>Sequencing the genomes of 1000 actinobacteria strains.</title>
        <authorList>
            <person name="Klenk H.-P."/>
        </authorList>
    </citation>
    <scope>NUCLEOTIDE SEQUENCE [LARGE SCALE GENOMIC DNA]</scope>
    <source>
        <strain evidence="4 5">DSM 17364</strain>
    </source>
</reference>
<keyword evidence="3" id="KW-0812">Transmembrane</keyword>
<keyword evidence="3" id="KW-0472">Membrane</keyword>
<accession>A0A4Q8AC14</accession>
<gene>
    <name evidence="4" type="ORF">EV380_1308</name>
</gene>
<comment type="caution">
    <text evidence="4">The sequence shown here is derived from an EMBL/GenBank/DDBJ whole genome shotgun (WGS) entry which is preliminary data.</text>
</comment>
<evidence type="ECO:0000313" key="5">
    <source>
        <dbReference type="Proteomes" id="UP000292685"/>
    </source>
</evidence>
<protein>
    <submittedName>
        <fullName evidence="4">Uncharacterized protein</fullName>
    </submittedName>
</protein>
<evidence type="ECO:0000256" key="2">
    <source>
        <dbReference type="SAM" id="MobiDB-lite"/>
    </source>
</evidence>
<feature type="transmembrane region" description="Helical" evidence="3">
    <location>
        <begin position="20"/>
        <end position="40"/>
    </location>
</feature>
<feature type="compositionally biased region" description="Pro residues" evidence="2">
    <location>
        <begin position="141"/>
        <end position="153"/>
    </location>
</feature>
<feature type="coiled-coil region" evidence="1">
    <location>
        <begin position="57"/>
        <end position="114"/>
    </location>
</feature>
<name>A0A4Q8AC14_9MICC</name>
<dbReference type="Proteomes" id="UP000292685">
    <property type="component" value="Unassembled WGS sequence"/>
</dbReference>
<keyword evidence="1" id="KW-0175">Coiled coil</keyword>
<proteinExistence type="predicted"/>
<organism evidence="4 5">
    <name type="scientific">Zhihengliuella halotolerans</name>
    <dbReference type="NCBI Taxonomy" id="370736"/>
    <lineage>
        <taxon>Bacteria</taxon>
        <taxon>Bacillati</taxon>
        <taxon>Actinomycetota</taxon>
        <taxon>Actinomycetes</taxon>
        <taxon>Micrococcales</taxon>
        <taxon>Micrococcaceae</taxon>
        <taxon>Zhihengliuella</taxon>
    </lineage>
</organism>
<evidence type="ECO:0000256" key="3">
    <source>
        <dbReference type="SAM" id="Phobius"/>
    </source>
</evidence>
<keyword evidence="3" id="KW-1133">Transmembrane helix</keyword>
<evidence type="ECO:0000313" key="4">
    <source>
        <dbReference type="EMBL" id="RZU61730.1"/>
    </source>
</evidence>
<keyword evidence="5" id="KW-1185">Reference proteome</keyword>
<sequence>MDLPPTALADAPGWLELLAPLYAPLATLVIGVLSVVGVIYGHHVLKDKAAAEDKLAREKLAAERAALDQERQNAVAAAREKLIEELRSDRAHLDQQLAAQRREHNDQIDKLNNRVTGFYADKHASRRHIAQLEKHIWDGKAPPPPSPPDGYVP</sequence>
<feature type="region of interest" description="Disordered" evidence="2">
    <location>
        <begin position="134"/>
        <end position="153"/>
    </location>
</feature>
<dbReference type="RefSeq" id="WP_130450146.1">
    <property type="nucleotide sequence ID" value="NZ_SHLA01000001.1"/>
</dbReference>
<dbReference type="AlphaFoldDB" id="A0A4Q8AC14"/>